<dbReference type="InterPro" id="IPR013897">
    <property type="entry name" value="Duc1"/>
</dbReference>
<accession>A0A7S1Q3Y5</accession>
<feature type="compositionally biased region" description="Basic residues" evidence="1">
    <location>
        <begin position="8"/>
        <end position="19"/>
    </location>
</feature>
<evidence type="ECO:0000256" key="1">
    <source>
        <dbReference type="SAM" id="MobiDB-lite"/>
    </source>
</evidence>
<dbReference type="EMBL" id="HBGF01022902">
    <property type="protein sequence ID" value="CAD9116740.1"/>
    <property type="molecule type" value="Transcribed_RNA"/>
</dbReference>
<dbReference type="AlphaFoldDB" id="A0A7S1Q3Y5"/>
<dbReference type="Pfam" id="PF08588">
    <property type="entry name" value="Duc1"/>
    <property type="match status" value="1"/>
</dbReference>
<sequence>MGQGCSRCCKKCRGKRRREKPPQQTRGVSTVVSAAEEPSKSGGHRSGNVRVLVVQDDRRDGGRTPEYASTPPAGMGNAHSPSAPGADGEEDLVTARSGVFRSRADLQRRNSQAMLSFEVCSVDRDTFSELSYASSSESVDDMPVQRTTSGIVPSASGTAPEGPTDSPPKNRDGAHTPQAQGAKAPAKQLDARQLDYVMSRIFASTYHTPSMCLLNLSARTELAVLSSKELSNSVMVTTQFSQTVFGKSKATGNEVLGWLLKGKDRCPPGHGGPRPVPFQQLAPTLSDDDMVFFADQRRILRRLLMKPRPKGTAHDADDVDSEFDDSDSEYDPEEHLSERTLEEGFCQVLLPNSGADGTTPVVATLYVSTIAAQTLPQDISTTFKRDVTPLLGVVSVVGTRPIDHPSITLIPNTLAEFPKSSARLHDRASGSVLEANEAPCFIRSEHFTGNVFIKTVTEPTPDPRIQPYFEGKNRKFEIQIQGRFTPPQGFDLSAGTICFGCFIDDKLGGPGGKPLTWMQGTMVKGIIGAFKMIARGGLAVQTGNEKEDAHPMMAIPLLSFIDRLSLRGNAEGAIPPPPEENPNQKPHKSPALALGVTMLPETPELATLKKTAEVEAKEAQKRYKKEKKENPHAEPPPEHKQYFKERETSYTMSFHSQYVDFEAWMMRKVPGFSNVDLHTYWGNQHPYVAVVWVPHGTPLTELRSKGTFLLKLSVEHVTNVEAQAAQAAEAAEGAAGAERHVDPMA</sequence>
<feature type="region of interest" description="Disordered" evidence="1">
    <location>
        <begin position="134"/>
        <end position="187"/>
    </location>
</feature>
<name>A0A7S1Q3Y5_NEODS</name>
<feature type="domain" description="Domain of unknown function at the cortex 1" evidence="2">
    <location>
        <begin position="435"/>
        <end position="686"/>
    </location>
</feature>
<protein>
    <recommendedName>
        <fullName evidence="2">Domain of unknown function at the cortex 1 domain-containing protein</fullName>
    </recommendedName>
</protein>
<feature type="region of interest" description="Disordered" evidence="1">
    <location>
        <begin position="1"/>
        <end position="102"/>
    </location>
</feature>
<evidence type="ECO:0000259" key="2">
    <source>
        <dbReference type="Pfam" id="PF08588"/>
    </source>
</evidence>
<feature type="region of interest" description="Disordered" evidence="1">
    <location>
        <begin position="309"/>
        <end position="337"/>
    </location>
</feature>
<feature type="region of interest" description="Disordered" evidence="1">
    <location>
        <begin position="569"/>
        <end position="590"/>
    </location>
</feature>
<gene>
    <name evidence="3" type="ORF">NDES1114_LOCUS15123</name>
</gene>
<feature type="region of interest" description="Disordered" evidence="1">
    <location>
        <begin position="614"/>
        <end position="643"/>
    </location>
</feature>
<feature type="compositionally biased region" description="Acidic residues" evidence="1">
    <location>
        <begin position="317"/>
        <end position="332"/>
    </location>
</feature>
<reference evidence="3" key="1">
    <citation type="submission" date="2021-01" db="EMBL/GenBank/DDBJ databases">
        <authorList>
            <person name="Corre E."/>
            <person name="Pelletier E."/>
            <person name="Niang G."/>
            <person name="Scheremetjew M."/>
            <person name="Finn R."/>
            <person name="Kale V."/>
            <person name="Holt S."/>
            <person name="Cochrane G."/>
            <person name="Meng A."/>
            <person name="Brown T."/>
            <person name="Cohen L."/>
        </authorList>
    </citation>
    <scope>NUCLEOTIDE SEQUENCE</scope>
    <source>
        <strain evidence="3">CCAP 1951/1</strain>
    </source>
</reference>
<organism evidence="3">
    <name type="scientific">Neobodo designis</name>
    <name type="common">Flagellated protozoan</name>
    <name type="synonym">Bodo designis</name>
    <dbReference type="NCBI Taxonomy" id="312471"/>
    <lineage>
        <taxon>Eukaryota</taxon>
        <taxon>Discoba</taxon>
        <taxon>Euglenozoa</taxon>
        <taxon>Kinetoplastea</taxon>
        <taxon>Metakinetoplastina</taxon>
        <taxon>Neobodonida</taxon>
        <taxon>Neobodo</taxon>
    </lineage>
</organism>
<feature type="compositionally biased region" description="Polar residues" evidence="1">
    <location>
        <begin position="22"/>
        <end position="32"/>
    </location>
</feature>
<feature type="compositionally biased region" description="Low complexity" evidence="1">
    <location>
        <begin position="177"/>
        <end position="187"/>
    </location>
</feature>
<proteinExistence type="predicted"/>
<feature type="compositionally biased region" description="Polar residues" evidence="1">
    <location>
        <begin position="145"/>
        <end position="157"/>
    </location>
</feature>
<evidence type="ECO:0000313" key="3">
    <source>
        <dbReference type="EMBL" id="CAD9116740.1"/>
    </source>
</evidence>